<accession>A0ABS3R6M8</accession>
<evidence type="ECO:0008006" key="4">
    <source>
        <dbReference type="Google" id="ProtNLM"/>
    </source>
</evidence>
<evidence type="ECO:0000313" key="2">
    <source>
        <dbReference type="EMBL" id="MBO2441811.1"/>
    </source>
</evidence>
<feature type="chain" id="PRO_5047447573" description="Lipoprotein" evidence="1">
    <location>
        <begin position="32"/>
        <end position="167"/>
    </location>
</feature>
<evidence type="ECO:0000256" key="1">
    <source>
        <dbReference type="SAM" id="SignalP"/>
    </source>
</evidence>
<keyword evidence="3" id="KW-1185">Reference proteome</keyword>
<dbReference type="RefSeq" id="WP_208270151.1">
    <property type="nucleotide sequence ID" value="NZ_BAAAGM010000043.1"/>
</dbReference>
<comment type="caution">
    <text evidence="2">The sequence shown here is derived from an EMBL/GenBank/DDBJ whole genome shotgun (WGS) entry which is preliminary data.</text>
</comment>
<dbReference type="EMBL" id="JAGEOK010000021">
    <property type="protein sequence ID" value="MBO2441811.1"/>
    <property type="molecule type" value="Genomic_DNA"/>
</dbReference>
<gene>
    <name evidence="2" type="ORF">J4557_30240</name>
</gene>
<keyword evidence="1" id="KW-0732">Signal</keyword>
<evidence type="ECO:0000313" key="3">
    <source>
        <dbReference type="Proteomes" id="UP000666915"/>
    </source>
</evidence>
<organism evidence="2 3">
    <name type="scientific">Actinomadura nitritigenes</name>
    <dbReference type="NCBI Taxonomy" id="134602"/>
    <lineage>
        <taxon>Bacteria</taxon>
        <taxon>Bacillati</taxon>
        <taxon>Actinomycetota</taxon>
        <taxon>Actinomycetes</taxon>
        <taxon>Streptosporangiales</taxon>
        <taxon>Thermomonosporaceae</taxon>
        <taxon>Actinomadura</taxon>
    </lineage>
</organism>
<dbReference type="Proteomes" id="UP000666915">
    <property type="component" value="Unassembled WGS sequence"/>
</dbReference>
<protein>
    <recommendedName>
        <fullName evidence="4">Lipoprotein</fullName>
    </recommendedName>
</protein>
<dbReference type="PANTHER" id="PTHR39335">
    <property type="entry name" value="BLL4220 PROTEIN"/>
    <property type="match status" value="1"/>
</dbReference>
<reference evidence="2 3" key="1">
    <citation type="submission" date="2021-03" db="EMBL/GenBank/DDBJ databases">
        <authorList>
            <person name="Kanchanasin P."/>
            <person name="Saeng-In P."/>
            <person name="Phongsopitanun W."/>
            <person name="Yuki M."/>
            <person name="Kudo T."/>
            <person name="Ohkuma M."/>
            <person name="Tanasupawat S."/>
        </authorList>
    </citation>
    <scope>NUCLEOTIDE SEQUENCE [LARGE SCALE GENOMIC DNA]</scope>
    <source>
        <strain evidence="2 3">L46</strain>
    </source>
</reference>
<dbReference type="PANTHER" id="PTHR39335:SF1">
    <property type="entry name" value="BLL4220 PROTEIN"/>
    <property type="match status" value="1"/>
</dbReference>
<dbReference type="Pfam" id="PF03640">
    <property type="entry name" value="Lipoprotein_15"/>
    <property type="match status" value="2"/>
</dbReference>
<dbReference type="InterPro" id="IPR005297">
    <property type="entry name" value="Lipoprotein_repeat"/>
</dbReference>
<feature type="signal peptide" evidence="1">
    <location>
        <begin position="1"/>
        <end position="31"/>
    </location>
</feature>
<sequence length="167" mass="17214">MAPDTSRARIPSPRWSAVAAAGLLAAGCAFATNSQSPGHQQVTSAAVPKLGRVLVDDKGRTLYLFAADPPNRSTCFGACASIWPPATTQGPPGTSGGAQAGMLTTIARPDGPRQIVYAGHPLYYYQADTGRGDAQGQGITQFGSPWFALTPQGQIQTTGSAHGGYQP</sequence>
<name>A0ABS3R6M8_9ACTN</name>
<dbReference type="PROSITE" id="PS51257">
    <property type="entry name" value="PROKAR_LIPOPROTEIN"/>
    <property type="match status" value="1"/>
</dbReference>
<proteinExistence type="predicted"/>